<dbReference type="VEuPathDB" id="FungiDB:H257_02589"/>
<name>W4H4F0_APHAT</name>
<protein>
    <submittedName>
        <fullName evidence="2">Uncharacterized protein</fullName>
    </submittedName>
</protein>
<dbReference type="RefSeq" id="XP_009824596.1">
    <property type="nucleotide sequence ID" value="XM_009826294.1"/>
</dbReference>
<feature type="compositionally biased region" description="Acidic residues" evidence="1">
    <location>
        <begin position="88"/>
        <end position="105"/>
    </location>
</feature>
<dbReference type="GeneID" id="20804585"/>
<sequence length="192" mass="21391">MVPATIQYTEPTFHAQPACLPGYTSLSPVPQAYRYTSSATCTSAWIMSRYRDVSIKSFESKLEAVLIKSRAVWCSTEISLEPDHDVPCDDGENVSEPPIDEENADEMSSSADASSMSSNGWSVMVHVLGWSSPWDMHNSLVPIDQALDNRGVSDVWMLSSTSLRMFESIEFNVRGWLRMSEANRTDLVRVSV</sequence>
<evidence type="ECO:0000256" key="1">
    <source>
        <dbReference type="SAM" id="MobiDB-lite"/>
    </source>
</evidence>
<feature type="region of interest" description="Disordered" evidence="1">
    <location>
        <begin position="83"/>
        <end position="112"/>
    </location>
</feature>
<accession>W4H4F0</accession>
<evidence type="ECO:0000313" key="2">
    <source>
        <dbReference type="EMBL" id="ETV86124.1"/>
    </source>
</evidence>
<gene>
    <name evidence="2" type="ORF">H257_02589</name>
</gene>
<dbReference type="EMBL" id="KI913117">
    <property type="protein sequence ID" value="ETV86124.1"/>
    <property type="molecule type" value="Genomic_DNA"/>
</dbReference>
<proteinExistence type="predicted"/>
<organism evidence="2">
    <name type="scientific">Aphanomyces astaci</name>
    <name type="common">Crayfish plague agent</name>
    <dbReference type="NCBI Taxonomy" id="112090"/>
    <lineage>
        <taxon>Eukaryota</taxon>
        <taxon>Sar</taxon>
        <taxon>Stramenopiles</taxon>
        <taxon>Oomycota</taxon>
        <taxon>Saprolegniomycetes</taxon>
        <taxon>Saprolegniales</taxon>
        <taxon>Verrucalvaceae</taxon>
        <taxon>Aphanomyces</taxon>
    </lineage>
</organism>
<reference evidence="2" key="1">
    <citation type="submission" date="2013-12" db="EMBL/GenBank/DDBJ databases">
        <title>The Genome Sequence of Aphanomyces astaci APO3.</title>
        <authorList>
            <consortium name="The Broad Institute Genomics Platform"/>
            <person name="Russ C."/>
            <person name="Tyler B."/>
            <person name="van West P."/>
            <person name="Dieguez-Uribeondo J."/>
            <person name="Young S.K."/>
            <person name="Zeng Q."/>
            <person name="Gargeya S."/>
            <person name="Fitzgerald M."/>
            <person name="Abouelleil A."/>
            <person name="Alvarado L."/>
            <person name="Chapman S.B."/>
            <person name="Gainer-Dewar J."/>
            <person name="Goldberg J."/>
            <person name="Griggs A."/>
            <person name="Gujja S."/>
            <person name="Hansen M."/>
            <person name="Howarth C."/>
            <person name="Imamovic A."/>
            <person name="Ireland A."/>
            <person name="Larimer J."/>
            <person name="McCowan C."/>
            <person name="Murphy C."/>
            <person name="Pearson M."/>
            <person name="Poon T.W."/>
            <person name="Priest M."/>
            <person name="Roberts A."/>
            <person name="Saif S."/>
            <person name="Shea T."/>
            <person name="Sykes S."/>
            <person name="Wortman J."/>
            <person name="Nusbaum C."/>
            <person name="Birren B."/>
        </authorList>
    </citation>
    <scope>NUCLEOTIDE SEQUENCE [LARGE SCALE GENOMIC DNA]</scope>
    <source>
        <strain evidence="2">APO3</strain>
    </source>
</reference>
<dbReference type="AlphaFoldDB" id="W4H4F0"/>